<evidence type="ECO:0000313" key="4">
    <source>
        <dbReference type="Proteomes" id="UP000254821"/>
    </source>
</evidence>
<organism evidence="3 4">
    <name type="scientific">Hafnia alvei</name>
    <dbReference type="NCBI Taxonomy" id="569"/>
    <lineage>
        <taxon>Bacteria</taxon>
        <taxon>Pseudomonadati</taxon>
        <taxon>Pseudomonadota</taxon>
        <taxon>Gammaproteobacteria</taxon>
        <taxon>Enterobacterales</taxon>
        <taxon>Hafniaceae</taxon>
        <taxon>Hafnia</taxon>
    </lineage>
</organism>
<protein>
    <submittedName>
        <fullName evidence="3">Flagellar M-ring protein</fullName>
    </submittedName>
</protein>
<feature type="domain" description="Flagellar M-ring C-terminal" evidence="2">
    <location>
        <begin position="1"/>
        <end position="156"/>
    </location>
</feature>
<sequence>MGTSNYRISVVPQVDMSSVEETQERLGGDPRISNESVNQENTTNELAMGVPGSLSNRPAPPAPAAGAAPADANNQQALSTRNQAQRNYAYDRDVRHIRHPGYKLEKMTVAIVLNKAAPALAEWTPTQVTGLTKLIEDAAGISRDRGDSLTLDMMAFTAPADIDMPVMTWWQDPAIQRWGEMGGIGFLALLAVLFGVRPVARRFSQVRDPVTVDAIADEMPDNKLLEKDMVTTDEGLTQGLPNAIAFQEDNNLPPQSSGLETKVEYMQMLAQRETERVAEVLKQWINSNERDGTKQ</sequence>
<dbReference type="EMBL" id="UGHP01000001">
    <property type="protein sequence ID" value="STQ82785.1"/>
    <property type="molecule type" value="Genomic_DNA"/>
</dbReference>
<reference evidence="3 4" key="1">
    <citation type="submission" date="2018-06" db="EMBL/GenBank/DDBJ databases">
        <authorList>
            <consortium name="Pathogen Informatics"/>
            <person name="Doyle S."/>
        </authorList>
    </citation>
    <scope>NUCLEOTIDE SEQUENCE [LARGE SCALE GENOMIC DNA]</scope>
    <source>
        <strain evidence="3 4">NCTC8105</strain>
    </source>
</reference>
<dbReference type="AlphaFoldDB" id="A0A377PR67"/>
<keyword evidence="3" id="KW-0969">Cilium</keyword>
<evidence type="ECO:0000313" key="3">
    <source>
        <dbReference type="EMBL" id="STQ82785.1"/>
    </source>
</evidence>
<feature type="region of interest" description="Disordered" evidence="1">
    <location>
        <begin position="15"/>
        <end position="82"/>
    </location>
</feature>
<dbReference type="PANTHER" id="PTHR30046">
    <property type="entry name" value="FLAGELLAR M-RING PROTEIN"/>
    <property type="match status" value="1"/>
</dbReference>
<accession>A0A377PR67</accession>
<name>A0A377PR67_HAFAL</name>
<evidence type="ECO:0000259" key="2">
    <source>
        <dbReference type="Pfam" id="PF08345"/>
    </source>
</evidence>
<keyword evidence="3" id="KW-0966">Cell projection</keyword>
<dbReference type="Pfam" id="PF08345">
    <property type="entry name" value="YscJ_FliF_C"/>
    <property type="match status" value="1"/>
</dbReference>
<feature type="compositionally biased region" description="Polar residues" evidence="1">
    <location>
        <begin position="73"/>
        <end position="82"/>
    </location>
</feature>
<dbReference type="PANTHER" id="PTHR30046:SF0">
    <property type="entry name" value="FLAGELLAR M-RING PROTEIN"/>
    <property type="match status" value="1"/>
</dbReference>
<gene>
    <name evidence="3" type="primary">fliF_2</name>
    <name evidence="3" type="ORF">NCTC8105_05005</name>
</gene>
<evidence type="ECO:0000256" key="1">
    <source>
        <dbReference type="SAM" id="MobiDB-lite"/>
    </source>
</evidence>
<feature type="compositionally biased region" description="Polar residues" evidence="1">
    <location>
        <begin position="33"/>
        <end position="45"/>
    </location>
</feature>
<proteinExistence type="predicted"/>
<dbReference type="InterPro" id="IPR013556">
    <property type="entry name" value="Flag_M-ring_C"/>
</dbReference>
<dbReference type="InterPro" id="IPR043427">
    <property type="entry name" value="YscJ/FliF"/>
</dbReference>
<dbReference type="Proteomes" id="UP000254821">
    <property type="component" value="Unassembled WGS sequence"/>
</dbReference>
<keyword evidence="3" id="KW-0282">Flagellum</keyword>